<feature type="domain" description="OCA" evidence="5">
    <location>
        <begin position="49"/>
        <end position="71"/>
    </location>
</feature>
<dbReference type="GO" id="GO:0003677">
    <property type="term" value="F:DNA binding"/>
    <property type="evidence" value="ECO:0007669"/>
    <property type="project" value="InterPro"/>
</dbReference>
<evidence type="ECO:0000256" key="2">
    <source>
        <dbReference type="ARBA" id="ARBA00023159"/>
    </source>
</evidence>
<evidence type="ECO:0000313" key="7">
    <source>
        <dbReference type="Proteomes" id="UP001460270"/>
    </source>
</evidence>
<comment type="caution">
    <text evidence="6">The sequence shown here is derived from an EMBL/GenBank/DDBJ whole genome shotgun (WGS) entry which is preliminary data.</text>
</comment>
<gene>
    <name evidence="6" type="ORF">WMY93_029344</name>
</gene>
<dbReference type="InterPro" id="IPR047571">
    <property type="entry name" value="OCA"/>
</dbReference>
<name>A0AAW0MSP5_9GOBI</name>
<feature type="region of interest" description="Disordered" evidence="4">
    <location>
        <begin position="215"/>
        <end position="271"/>
    </location>
</feature>
<dbReference type="GO" id="GO:0070974">
    <property type="term" value="F:POU domain binding"/>
    <property type="evidence" value="ECO:0007669"/>
    <property type="project" value="InterPro"/>
</dbReference>
<evidence type="ECO:0000256" key="4">
    <source>
        <dbReference type="SAM" id="MobiDB-lite"/>
    </source>
</evidence>
<accession>A0AAW0MSP5</accession>
<protein>
    <recommendedName>
        <fullName evidence="5">OCA domain-containing protein</fullName>
    </recommendedName>
</protein>
<dbReference type="Pfam" id="PF09310">
    <property type="entry name" value="PD-C2-AF1"/>
    <property type="match status" value="2"/>
</dbReference>
<dbReference type="EMBL" id="JBBPFD010000021">
    <property type="protein sequence ID" value="KAK7883170.1"/>
    <property type="molecule type" value="Genomic_DNA"/>
</dbReference>
<keyword evidence="2" id="KW-0010">Activator</keyword>
<keyword evidence="7" id="KW-1185">Reference proteome</keyword>
<keyword evidence="3" id="KW-0804">Transcription</keyword>
<sequence>MKSQGPWSCHCYKEPDCPHFDLGFQFSAPTPPSQCSGTNVTQPASEVRSRPYQGVRVKDPVRELLRRKRSTAPPISKTTAPTVEVGPFISQAISPALVNCPRKQPPDALMPSQSYSVTTTLANGTDLYMQTLCPSYTMLTYTHAPLLTNFGTIPVAPVPSPLPQMDSDSGLTYLPWTAVSSPAALSGSPLLHVPLSMSLATMIPQLDLQVSNGEQPALDQPLQPATEGISEQEPEEKQESPSLLDKLLEEQKADDGEDKDSYDTSIYVTNV</sequence>
<keyword evidence="1" id="KW-0805">Transcription regulation</keyword>
<reference evidence="7" key="1">
    <citation type="submission" date="2024-04" db="EMBL/GenBank/DDBJ databases">
        <title>Salinicola lusitanus LLJ914,a marine bacterium isolated from the Okinawa Trough.</title>
        <authorList>
            <person name="Li J."/>
        </authorList>
    </citation>
    <scope>NUCLEOTIDE SEQUENCE [LARGE SCALE GENOMIC DNA]</scope>
</reference>
<dbReference type="AlphaFoldDB" id="A0AAW0MSP5"/>
<feature type="compositionally biased region" description="Basic and acidic residues" evidence="4">
    <location>
        <begin position="246"/>
        <end position="262"/>
    </location>
</feature>
<organism evidence="6 7">
    <name type="scientific">Mugilogobius chulae</name>
    <name type="common">yellowstripe goby</name>
    <dbReference type="NCBI Taxonomy" id="88201"/>
    <lineage>
        <taxon>Eukaryota</taxon>
        <taxon>Metazoa</taxon>
        <taxon>Chordata</taxon>
        <taxon>Craniata</taxon>
        <taxon>Vertebrata</taxon>
        <taxon>Euteleostomi</taxon>
        <taxon>Actinopterygii</taxon>
        <taxon>Neopterygii</taxon>
        <taxon>Teleostei</taxon>
        <taxon>Neoteleostei</taxon>
        <taxon>Acanthomorphata</taxon>
        <taxon>Gobiaria</taxon>
        <taxon>Gobiiformes</taxon>
        <taxon>Gobioidei</taxon>
        <taxon>Gobiidae</taxon>
        <taxon>Gobionellinae</taxon>
        <taxon>Mugilogobius</taxon>
    </lineage>
</organism>
<evidence type="ECO:0000256" key="1">
    <source>
        <dbReference type="ARBA" id="ARBA00023015"/>
    </source>
</evidence>
<evidence type="ECO:0000259" key="5">
    <source>
        <dbReference type="PROSITE" id="PS52003"/>
    </source>
</evidence>
<evidence type="ECO:0000313" key="6">
    <source>
        <dbReference type="EMBL" id="KAK7883170.1"/>
    </source>
</evidence>
<dbReference type="InterPro" id="IPR015389">
    <property type="entry name" value="PD-C2-AF1"/>
</dbReference>
<evidence type="ECO:0000256" key="3">
    <source>
        <dbReference type="ARBA" id="ARBA00023163"/>
    </source>
</evidence>
<dbReference type="PROSITE" id="PS52003">
    <property type="entry name" value="OCA"/>
    <property type="match status" value="1"/>
</dbReference>
<proteinExistence type="predicted"/>
<dbReference type="Proteomes" id="UP001460270">
    <property type="component" value="Unassembled WGS sequence"/>
</dbReference>